<proteinExistence type="inferred from homology"/>
<dbReference type="GO" id="GO:0043793">
    <property type="term" value="F:beta-ribofuranosylaminobenzene 5'-phosphate synthase activity"/>
    <property type="evidence" value="ECO:0007669"/>
    <property type="project" value="UniProtKB-EC"/>
</dbReference>
<evidence type="ECO:0000313" key="5">
    <source>
        <dbReference type="EMBL" id="HIP56762.1"/>
    </source>
</evidence>
<dbReference type="InterPro" id="IPR020568">
    <property type="entry name" value="Ribosomal_Su5_D2-typ_SF"/>
</dbReference>
<dbReference type="InterPro" id="IPR004422">
    <property type="entry name" value="RFAP_synthase"/>
</dbReference>
<dbReference type="PANTHER" id="PTHR20861">
    <property type="entry name" value="HOMOSERINE/4-DIPHOSPHOCYTIDYL-2-C-METHYL-D-ERYTHRITOL KINASE"/>
    <property type="match status" value="1"/>
</dbReference>
<comment type="similarity">
    <text evidence="2">Belongs to the beta-RFA-P synthase family.</text>
</comment>
<reference evidence="5" key="1">
    <citation type="journal article" date="2020" name="ISME J.">
        <title>Gammaproteobacteria mediating utilization of methyl-, sulfur- and petroleum organic compounds in deep ocean hydrothermal plumes.</title>
        <authorList>
            <person name="Zhou Z."/>
            <person name="Liu Y."/>
            <person name="Pan J."/>
            <person name="Cron B.R."/>
            <person name="Toner B.M."/>
            <person name="Anantharaman K."/>
            <person name="Breier J.A."/>
            <person name="Dick G.J."/>
            <person name="Li M."/>
        </authorList>
    </citation>
    <scope>NUCLEOTIDE SEQUENCE</scope>
    <source>
        <strain evidence="5">SZUA-1435</strain>
    </source>
</reference>
<evidence type="ECO:0000313" key="6">
    <source>
        <dbReference type="Proteomes" id="UP000605805"/>
    </source>
</evidence>
<protein>
    <recommendedName>
        <fullName evidence="2">Beta-ribofuranosylaminobenzene 5'-phosphate synthase</fullName>
        <shortName evidence="2">Beta-RFA-P synthase</shortName>
        <ecNumber evidence="2">2.4.2.54</ecNumber>
    </recommendedName>
</protein>
<dbReference type="Pfam" id="PF00288">
    <property type="entry name" value="GHMP_kinases_N"/>
    <property type="match status" value="1"/>
</dbReference>
<dbReference type="GO" id="GO:0005524">
    <property type="term" value="F:ATP binding"/>
    <property type="evidence" value="ECO:0007669"/>
    <property type="project" value="UniProtKB-UniRule"/>
</dbReference>
<dbReference type="SUPFAM" id="SSF54211">
    <property type="entry name" value="Ribosomal protein S5 domain 2-like"/>
    <property type="match status" value="1"/>
</dbReference>
<comment type="function">
    <text evidence="2">Catalyzes the condensation of 4-aminobenzoate (pABA) with 5-phospho-alpha-D-ribose 1-diphosphate (PRPP) to produce beta-ribofuranosylaminobenzene 5'-phosphate (beta-RFA-P).</text>
</comment>
<dbReference type="Proteomes" id="UP000605805">
    <property type="component" value="Unassembled WGS sequence"/>
</dbReference>
<comment type="caution">
    <text evidence="5">The sequence shown here is derived from an EMBL/GenBank/DDBJ whole genome shotgun (WGS) entry which is preliminary data.</text>
</comment>
<comment type="catalytic activity">
    <reaction evidence="2">
        <text>5-phospho-alpha-D-ribose 1-diphosphate + 4-hydroxybenzoate + H(+) = 4-(beta-D-ribofuranosyl)phenol 5'-phosphate + CO2 + diphosphate</text>
        <dbReference type="Rhea" id="RHEA:48556"/>
        <dbReference type="ChEBI" id="CHEBI:15378"/>
        <dbReference type="ChEBI" id="CHEBI:16526"/>
        <dbReference type="ChEBI" id="CHEBI:17879"/>
        <dbReference type="ChEBI" id="CHEBI:33019"/>
        <dbReference type="ChEBI" id="CHEBI:58017"/>
        <dbReference type="ChEBI" id="CHEBI:82767"/>
        <dbReference type="EC" id="2.4.2.54"/>
    </reaction>
</comment>
<evidence type="ECO:0000259" key="3">
    <source>
        <dbReference type="Pfam" id="PF00288"/>
    </source>
</evidence>
<dbReference type="PIRSF" id="PIRSF004884">
    <property type="entry name" value="Sugar_kin_arch"/>
    <property type="match status" value="1"/>
</dbReference>
<organism evidence="5 6">
    <name type="scientific">Ignisphaera aggregans</name>
    <dbReference type="NCBI Taxonomy" id="334771"/>
    <lineage>
        <taxon>Archaea</taxon>
        <taxon>Thermoproteota</taxon>
        <taxon>Thermoprotei</taxon>
        <taxon>Desulfurococcales</taxon>
        <taxon>Desulfurococcaceae</taxon>
        <taxon>Ignisphaera</taxon>
    </lineage>
</organism>
<feature type="domain" description="GHMP kinase N-terminal" evidence="3">
    <location>
        <begin position="60"/>
        <end position="136"/>
    </location>
</feature>
<dbReference type="Pfam" id="PF08544">
    <property type="entry name" value="GHMP_kinases_C"/>
    <property type="match status" value="1"/>
</dbReference>
<keyword evidence="1 2" id="KW-0808">Transferase</keyword>
<feature type="domain" description="GHMP kinase C-terminal" evidence="4">
    <location>
        <begin position="217"/>
        <end position="292"/>
    </location>
</feature>
<dbReference type="InterPro" id="IPR014721">
    <property type="entry name" value="Ribsml_uS5_D2-typ_fold_subgr"/>
</dbReference>
<name>A0A832YZ23_9CREN</name>
<gene>
    <name evidence="5" type="ORF">EYH02_01635</name>
</gene>
<dbReference type="EC" id="2.4.2.54" evidence="2"/>
<dbReference type="UniPathway" id="UPA00065"/>
<dbReference type="PANTHER" id="PTHR20861:SF6">
    <property type="entry name" value="BETA-RIBOFURANOSYLPHENOL 5'-PHOSPHATE SYNTHASE"/>
    <property type="match status" value="1"/>
</dbReference>
<dbReference type="NCBIfam" id="TIGR00144">
    <property type="entry name" value="beta_RFAP_syn"/>
    <property type="match status" value="1"/>
</dbReference>
<evidence type="ECO:0000256" key="2">
    <source>
        <dbReference type="PIRNR" id="PIRNR004884"/>
    </source>
</evidence>
<dbReference type="AlphaFoldDB" id="A0A832YZ23"/>
<comment type="subunit">
    <text evidence="2">Homodimer.</text>
</comment>
<dbReference type="EMBL" id="DQTV01000037">
    <property type="protein sequence ID" value="HIP56762.1"/>
    <property type="molecule type" value="Genomic_DNA"/>
</dbReference>
<sequence>MRVRITTSARLHLGFYNFRKGDRVYGSIGVAIDKPVLDVVVEPLEQKRIEVVSSQDIDDVIRRVRQVFDIGAKVYVHNSIPRHVGLGSTTQLALAIGVGISIIAQHRTEIDVYDIAAKLGRGLVSGIGIAAFKYGGFIVDCGRRVYGDRLELPRSASDVPQPIIQHRLPKDWRFIVIVPRTSKPRVSEDRELQMMQPPSNIPETLQYELYATLLLEMLPALWKGDIESFGTALTRIQILTGKFFEPLQGGIFCCRETEAVIKVFNELGVYGYGQSSWGPVAYGLVDIDRSERIFIRCMERLKELGIDVEYATIATPRNDGAKIYLE</sequence>
<dbReference type="InterPro" id="IPR006204">
    <property type="entry name" value="GHMP_kinase_N_dom"/>
</dbReference>
<keyword evidence="2" id="KW-0328">Glycosyltransferase</keyword>
<dbReference type="InterPro" id="IPR013750">
    <property type="entry name" value="GHMP_kinase_C_dom"/>
</dbReference>
<evidence type="ECO:0000259" key="4">
    <source>
        <dbReference type="Pfam" id="PF08544"/>
    </source>
</evidence>
<evidence type="ECO:0000256" key="1">
    <source>
        <dbReference type="ARBA" id="ARBA00022679"/>
    </source>
</evidence>
<comment type="pathway">
    <text evidence="2">Cofactor biosynthesis; 5,6,7,8-tetrahydromethanopterin biosynthesis.</text>
</comment>
<accession>A0A832YZ23</accession>
<dbReference type="Gene3D" id="3.30.230.10">
    <property type="match status" value="1"/>
</dbReference>